<dbReference type="SMART" id="SM00753">
    <property type="entry name" value="PAM"/>
    <property type="match status" value="1"/>
</dbReference>
<proteinExistence type="inferred from homology"/>
<dbReference type="PANTHER" id="PTHR10758">
    <property type="entry name" value="26S PROTEASOME NON-ATPASE REGULATORY SUBUNIT 3/COP9 SIGNALOSOME COMPLEX SUBUNIT 3"/>
    <property type="match status" value="1"/>
</dbReference>
<dbReference type="Gene3D" id="1.25.40.570">
    <property type="match status" value="1"/>
</dbReference>
<reference evidence="5" key="1">
    <citation type="submission" date="2021-01" db="EMBL/GenBank/DDBJ databases">
        <authorList>
            <person name="Corre E."/>
            <person name="Pelletier E."/>
            <person name="Niang G."/>
            <person name="Scheremetjew M."/>
            <person name="Finn R."/>
            <person name="Kale V."/>
            <person name="Holt S."/>
            <person name="Cochrane G."/>
            <person name="Meng A."/>
            <person name="Brown T."/>
            <person name="Cohen L."/>
        </authorList>
    </citation>
    <scope>NUCLEOTIDE SEQUENCE</scope>
    <source>
        <strain evidence="5">CCMP127</strain>
    </source>
</reference>
<dbReference type="Pfam" id="PF01399">
    <property type="entry name" value="PCI"/>
    <property type="match status" value="1"/>
</dbReference>
<dbReference type="InterPro" id="IPR057985">
    <property type="entry name" value="TPR_PSMD3_N"/>
</dbReference>
<comment type="similarity">
    <text evidence="1">Belongs to the proteasome subunit S3 family.</text>
</comment>
<evidence type="ECO:0000313" key="5">
    <source>
        <dbReference type="EMBL" id="CAE0415681.1"/>
    </source>
</evidence>
<gene>
    <name evidence="5" type="ORF">ACOF00016_LOCUS12750</name>
</gene>
<dbReference type="GO" id="GO:0006511">
    <property type="term" value="P:ubiquitin-dependent protein catabolic process"/>
    <property type="evidence" value="ECO:0007669"/>
    <property type="project" value="TreeGrafter"/>
</dbReference>
<accession>A0A7S3P8W1</accession>
<dbReference type="InterPro" id="IPR013586">
    <property type="entry name" value="PSMD3_C"/>
</dbReference>
<dbReference type="PROSITE" id="PS50250">
    <property type="entry name" value="PCI"/>
    <property type="match status" value="1"/>
</dbReference>
<organism evidence="5">
    <name type="scientific">Amphora coffeiformis</name>
    <dbReference type="NCBI Taxonomy" id="265554"/>
    <lineage>
        <taxon>Eukaryota</taxon>
        <taxon>Sar</taxon>
        <taxon>Stramenopiles</taxon>
        <taxon>Ochrophyta</taxon>
        <taxon>Bacillariophyta</taxon>
        <taxon>Bacillariophyceae</taxon>
        <taxon>Bacillariophycidae</taxon>
        <taxon>Thalassiophysales</taxon>
        <taxon>Catenulaceae</taxon>
        <taxon>Amphora</taxon>
    </lineage>
</organism>
<feature type="compositionally biased region" description="Basic and acidic residues" evidence="3">
    <location>
        <begin position="1"/>
        <end position="26"/>
    </location>
</feature>
<dbReference type="EMBL" id="HBIM01016279">
    <property type="protein sequence ID" value="CAE0415681.1"/>
    <property type="molecule type" value="Transcribed_RNA"/>
</dbReference>
<dbReference type="SMART" id="SM00088">
    <property type="entry name" value="PINT"/>
    <property type="match status" value="1"/>
</dbReference>
<feature type="region of interest" description="Disordered" evidence="3">
    <location>
        <begin position="1"/>
        <end position="36"/>
    </location>
</feature>
<keyword evidence="2" id="KW-0647">Proteasome</keyword>
<dbReference type="GO" id="GO:0030234">
    <property type="term" value="F:enzyme regulator activity"/>
    <property type="evidence" value="ECO:0007669"/>
    <property type="project" value="InterPro"/>
</dbReference>
<feature type="compositionally biased region" description="Acidic residues" evidence="3">
    <location>
        <begin position="503"/>
        <end position="521"/>
    </location>
</feature>
<dbReference type="PANTHER" id="PTHR10758:SF2">
    <property type="entry name" value="26S PROTEASOME NON-ATPASE REGULATORY SUBUNIT 3"/>
    <property type="match status" value="1"/>
</dbReference>
<dbReference type="InterPro" id="IPR050756">
    <property type="entry name" value="CSN3"/>
</dbReference>
<sequence>MVEDAKMTDADEPKKTEEKTEEKEVKPPPTPPLEAAGLRLERLLGGSKAAEEASSSSSFYTNPAKVVRRWLTTSSGTAGSATLEDIGSAAVKLLETCPEVLSSFKKDEVEAMDTGAEDAADAKPEEPTFLTVAARPYEAWLISLAVRCFYKTAEYDKAYALAQKGIDMVSAQFEDSRIVSSVVSAFYPLLARLFRWRSLVLEHMPNSVVASLRPQMAQAYNMASLRRDADTQATLLNCMLRDLLHSSQIEQAQKLLANSTFPETASNNQLCRYLYYSGRIQALRLEYTSAFSNLSQSLRKSPKNTGMGFRITVQRLLVVVQLLMGEIPDRHIFYTEGMQKELDPYLRITQAVRQGDLAVFGKVVAEHAQRYKSDHTYTLISRLAHQVVKAGLRNLHLSYSRLSLQDVAERLGLPSAQSAELVVAKAVRDGVLDATIHHEEAYVQSHDLVDVYATQEPSEALHRRIAYCLTTHNDAVKGMRYPPDAYKKQLEASRGLRRRGRADDDEKEVDDSDLDDDLDDY</sequence>
<name>A0A7S3P8W1_9STRA</name>
<dbReference type="GO" id="GO:0042176">
    <property type="term" value="P:regulation of protein catabolic process"/>
    <property type="evidence" value="ECO:0007669"/>
    <property type="project" value="InterPro"/>
</dbReference>
<dbReference type="Pfam" id="PF25573">
    <property type="entry name" value="TPR_PSMD3_N"/>
    <property type="match status" value="1"/>
</dbReference>
<feature type="region of interest" description="Disordered" evidence="3">
    <location>
        <begin position="479"/>
        <end position="521"/>
    </location>
</feature>
<feature type="domain" description="PCI" evidence="4">
    <location>
        <begin position="271"/>
        <end position="450"/>
    </location>
</feature>
<evidence type="ECO:0000259" key="4">
    <source>
        <dbReference type="PROSITE" id="PS50250"/>
    </source>
</evidence>
<dbReference type="Pfam" id="PF08375">
    <property type="entry name" value="Rpn3_C"/>
    <property type="match status" value="1"/>
</dbReference>
<dbReference type="AlphaFoldDB" id="A0A7S3P8W1"/>
<evidence type="ECO:0000256" key="2">
    <source>
        <dbReference type="ARBA" id="ARBA00022942"/>
    </source>
</evidence>
<evidence type="ECO:0000256" key="3">
    <source>
        <dbReference type="SAM" id="MobiDB-lite"/>
    </source>
</evidence>
<protein>
    <recommendedName>
        <fullName evidence="4">PCI domain-containing protein</fullName>
    </recommendedName>
</protein>
<dbReference type="InterPro" id="IPR036390">
    <property type="entry name" value="WH_DNA-bd_sf"/>
</dbReference>
<dbReference type="GO" id="GO:0008541">
    <property type="term" value="C:proteasome regulatory particle, lid subcomplex"/>
    <property type="evidence" value="ECO:0007669"/>
    <property type="project" value="TreeGrafter"/>
</dbReference>
<dbReference type="SUPFAM" id="SSF46785">
    <property type="entry name" value="Winged helix' DNA-binding domain"/>
    <property type="match status" value="1"/>
</dbReference>
<evidence type="ECO:0000256" key="1">
    <source>
        <dbReference type="ARBA" id="ARBA00007912"/>
    </source>
</evidence>
<dbReference type="InterPro" id="IPR000717">
    <property type="entry name" value="PCI_dom"/>
</dbReference>